<organism evidence="15 16">
    <name type="scientific">Cryoendolithus antarcticus</name>
    <dbReference type="NCBI Taxonomy" id="1507870"/>
    <lineage>
        <taxon>Eukaryota</taxon>
        <taxon>Fungi</taxon>
        <taxon>Dikarya</taxon>
        <taxon>Ascomycota</taxon>
        <taxon>Pezizomycotina</taxon>
        <taxon>Dothideomycetes</taxon>
        <taxon>Dothideomycetidae</taxon>
        <taxon>Cladosporiales</taxon>
        <taxon>Cladosporiaceae</taxon>
        <taxon>Cryoendolithus</taxon>
    </lineage>
</organism>
<keyword evidence="4 10" id="KW-0378">Hydrolase</keyword>
<keyword evidence="7 10" id="KW-0443">Lipid metabolism</keyword>
<evidence type="ECO:0000259" key="12">
    <source>
        <dbReference type="PROSITE" id="PS50002"/>
    </source>
</evidence>
<evidence type="ECO:0000259" key="13">
    <source>
        <dbReference type="PROSITE" id="PS50089"/>
    </source>
</evidence>
<dbReference type="InterPro" id="IPR002641">
    <property type="entry name" value="PNPLA_dom"/>
</dbReference>
<evidence type="ECO:0000256" key="9">
    <source>
        <dbReference type="PROSITE-ProRule" id="PRU00192"/>
    </source>
</evidence>
<feature type="region of interest" description="Disordered" evidence="11">
    <location>
        <begin position="17"/>
        <end position="185"/>
    </location>
</feature>
<evidence type="ECO:0000259" key="14">
    <source>
        <dbReference type="PROSITE" id="PS51635"/>
    </source>
</evidence>
<dbReference type="GO" id="GO:0016020">
    <property type="term" value="C:membrane"/>
    <property type="evidence" value="ECO:0007669"/>
    <property type="project" value="TreeGrafter"/>
</dbReference>
<dbReference type="GO" id="GO:0047499">
    <property type="term" value="F:calcium-independent phospholipase A2 activity"/>
    <property type="evidence" value="ECO:0007669"/>
    <property type="project" value="TreeGrafter"/>
</dbReference>
<dbReference type="InterPro" id="IPR016035">
    <property type="entry name" value="Acyl_Trfase/lysoPLipase"/>
</dbReference>
<reference evidence="16" key="1">
    <citation type="submission" date="2017-03" db="EMBL/GenBank/DDBJ databases">
        <title>Genomes of endolithic fungi from Antarctica.</title>
        <authorList>
            <person name="Coleine C."/>
            <person name="Masonjones S."/>
            <person name="Stajich J.E."/>
        </authorList>
    </citation>
    <scope>NUCLEOTIDE SEQUENCE [LARGE SCALE GENOMIC DNA]</scope>
    <source>
        <strain evidence="16">CCFEE 5527</strain>
    </source>
</reference>
<keyword evidence="5" id="KW-0862">Zinc</keyword>
<accession>A0A1V8TSS9</accession>
<dbReference type="CDD" id="cd07199">
    <property type="entry name" value="Pat17_PNPLA8_PNPLA9_like"/>
    <property type="match status" value="1"/>
</dbReference>
<keyword evidence="3 8" id="KW-0863">Zinc-finger</keyword>
<dbReference type="PROSITE" id="PS00518">
    <property type="entry name" value="ZF_RING_1"/>
    <property type="match status" value="1"/>
</dbReference>
<dbReference type="SUPFAM" id="SSF52151">
    <property type="entry name" value="FabD/lysophospholipase-like"/>
    <property type="match status" value="1"/>
</dbReference>
<feature type="short sequence motif" description="GXSXG" evidence="10">
    <location>
        <begin position="863"/>
        <end position="867"/>
    </location>
</feature>
<feature type="compositionally biased region" description="Polar residues" evidence="11">
    <location>
        <begin position="53"/>
        <end position="70"/>
    </location>
</feature>
<dbReference type="GO" id="GO:0019369">
    <property type="term" value="P:arachidonate metabolic process"/>
    <property type="evidence" value="ECO:0007669"/>
    <property type="project" value="TreeGrafter"/>
</dbReference>
<evidence type="ECO:0000256" key="11">
    <source>
        <dbReference type="SAM" id="MobiDB-lite"/>
    </source>
</evidence>
<feature type="domain" description="PNPLA" evidence="14">
    <location>
        <begin position="825"/>
        <end position="1035"/>
    </location>
</feature>
<keyword evidence="6 10" id="KW-0442">Lipid degradation</keyword>
<evidence type="ECO:0000256" key="3">
    <source>
        <dbReference type="ARBA" id="ARBA00022771"/>
    </source>
</evidence>
<dbReference type="EMBL" id="NAJO01000002">
    <property type="protein sequence ID" value="OQO14425.1"/>
    <property type="molecule type" value="Genomic_DNA"/>
</dbReference>
<dbReference type="SUPFAM" id="SSF52540">
    <property type="entry name" value="P-loop containing nucleoside triphosphate hydrolases"/>
    <property type="match status" value="1"/>
</dbReference>
<sequence length="1526" mass="171367">MGSLDFPSLSFGDFSLPSFELPPLTVKPASNDGTESGEEEDTPRESSDGGSWVEQSTSVSTGATDATELSKQSKEGHTPSDQRWDTAPPQGVQPALSRRFSYESGSDNGLSVVTGADEEVPGEVIGANGRSTAELPWAETPQDEDDAEFQRVLEHSRQTAAEEERRRSKRLAVGAGTIPHEKTDQSVARKVRDVLTPDLKDEEREQLHIADIDTTWFGVVREGHERPLFRDYGRYANLIAGAKDLRMESATALSATSDHSETLYPSLVSFVGQTGAGKSTLIKLLIDLKSEEDERFPTPVVGAVGRDVATSEDVHLYLDPDSSESQAPLLFADCEGLEGGERDPIGAKLKRKMESAQPVGPGGRRKPRLKHTSERELIWADTPKKQSREFAVAHLYPRLLYTFSDVICFVLRNPSSNQPVLPHAILVLNASENDIPEDLWDVDTATESLMESLARTVYQNSTFKRYAQFWRERNRQVESVQDLILSYYSSLRVVRIPTTGRPKLIREQVEKLSNGIRWASKESRERKLELRMLLDADDFAPYLSNAFDHFAENLNTPFDFVQASFINSPIPNDFGGNILKLALQVMECWVDVAKAAPIFEELSYLVASSILLDAARHKIRGTAEQIFPQYLEHLDNALENFCDRHWPCEYHDPKRQGGRCVNVRSGHGAKGHQSKSGKLLAAGDYVSEFSFRDYQRVFQEDTYRMLVRLRERVQDKERNGNMPEEQAAAEVHKEMVLPYFFQHASRGNVRSFVSHTICYSCLFESPEHALPCGHIICTTCLRTYGKSHLNRYVEIPECPIEKRERRFRSAWKVNLKPASCGVRLLTLDGGGVRGIVELEILKQLERELGGRVSVQSFFDLIVGTSTGGIIALGLTARNWTVEQCTQHFEALCAKAFTLRKGMNMPGVGWLVSNYNHSMYETQPLQEALIEAFTEDQYLFGGQRSESGTMDVKVAVTATSAAGSAVVLANYNRFCTEKLSYMFHRPEKRNGELKTWEAARATSAAPKYFKPLCHETSKQIFSDGGIYHNNPIHIAERERRLIWPTVDEQGPDVIVSIGTLFCRKVKEKKSMRWTSSPRGIVAHGRFLTKLANDHLHTSLDSEKTWNEFLNIRAPRGKEKDRYIRINPEIDEHPPKLDDVGQMKKLQERTRLLVADDPRIKALAKRLVATSFYLDIVGDVREDVQGDLYEVTGYVHNRFIVGHEISELGKLLRAWATAGHAAHLLITEVDDGIHLPQEMLFDSKVINRMIQHQVFRMDPVTIRRSTKFAKTDISLCYTKGTYYPISGFPRLLHADKPVVTGLVGRHALTVASSVRWASRSRSQQQRRFDWTPPDILPPLGVQDILASYANPMHLLGSVTDENLLMMKSRVGVAGIAGHESTAYLYQADTHTTAGASTYSELEGTSARSELPASPAVQLREDLPKLVVELPATEATEIPKYWMADDDWSEARMPQPRAVGSIYMSLSCGDVLEVRKMPADGTWLVYRPSDQREGWVPSSCLRPLENHRPIANHSPRSPYSNSPVDGRPW</sequence>
<feature type="region of interest" description="Disordered" evidence="11">
    <location>
        <begin position="1503"/>
        <end position="1526"/>
    </location>
</feature>
<feature type="domain" description="SH3" evidence="12">
    <location>
        <begin position="1434"/>
        <end position="1503"/>
    </location>
</feature>
<dbReference type="InterPro" id="IPR017907">
    <property type="entry name" value="Znf_RING_CS"/>
</dbReference>
<evidence type="ECO:0000256" key="2">
    <source>
        <dbReference type="ARBA" id="ARBA00022723"/>
    </source>
</evidence>
<feature type="active site" description="Nucleophile" evidence="10">
    <location>
        <position position="865"/>
    </location>
</feature>
<comment type="caution">
    <text evidence="15">The sequence shown here is derived from an EMBL/GenBank/DDBJ whole genome shotgun (WGS) entry which is preliminary data.</text>
</comment>
<dbReference type="STRING" id="1507870.A0A1V8TSS9"/>
<dbReference type="SUPFAM" id="SSF50044">
    <property type="entry name" value="SH3-domain"/>
    <property type="match status" value="1"/>
</dbReference>
<dbReference type="OrthoDB" id="194358at2759"/>
<evidence type="ECO:0000313" key="15">
    <source>
        <dbReference type="EMBL" id="OQO14425.1"/>
    </source>
</evidence>
<protein>
    <recommendedName>
        <fullName evidence="17">PNPLA domain-containing protein</fullName>
    </recommendedName>
</protein>
<dbReference type="InterPro" id="IPR027417">
    <property type="entry name" value="P-loop_NTPase"/>
</dbReference>
<evidence type="ECO:0000256" key="10">
    <source>
        <dbReference type="PROSITE-ProRule" id="PRU01161"/>
    </source>
</evidence>
<proteinExistence type="predicted"/>
<dbReference type="InterPro" id="IPR001452">
    <property type="entry name" value="SH3_domain"/>
</dbReference>
<dbReference type="InParanoid" id="A0A1V8TSS9"/>
<dbReference type="InterPro" id="IPR001841">
    <property type="entry name" value="Znf_RING"/>
</dbReference>
<evidence type="ECO:0008006" key="17">
    <source>
        <dbReference type="Google" id="ProtNLM"/>
    </source>
</evidence>
<feature type="compositionally biased region" description="Basic and acidic residues" evidence="11">
    <location>
        <begin position="148"/>
        <end position="166"/>
    </location>
</feature>
<feature type="compositionally biased region" description="Polar residues" evidence="11">
    <location>
        <begin position="1511"/>
        <end position="1520"/>
    </location>
</feature>
<evidence type="ECO:0000313" key="16">
    <source>
        <dbReference type="Proteomes" id="UP000192596"/>
    </source>
</evidence>
<dbReference type="PANTHER" id="PTHR24185">
    <property type="entry name" value="CALCIUM-INDEPENDENT PHOSPHOLIPASE A2-GAMMA"/>
    <property type="match status" value="1"/>
</dbReference>
<keyword evidence="16" id="KW-1185">Reference proteome</keyword>
<evidence type="ECO:0000256" key="4">
    <source>
        <dbReference type="ARBA" id="ARBA00022801"/>
    </source>
</evidence>
<dbReference type="PROSITE" id="PS50089">
    <property type="entry name" value="ZF_RING_2"/>
    <property type="match status" value="1"/>
</dbReference>
<dbReference type="PROSITE" id="PS50002">
    <property type="entry name" value="SH3"/>
    <property type="match status" value="1"/>
</dbReference>
<dbReference type="GO" id="GO:0016042">
    <property type="term" value="P:lipid catabolic process"/>
    <property type="evidence" value="ECO:0007669"/>
    <property type="project" value="UniProtKB-UniRule"/>
</dbReference>
<dbReference type="Gene3D" id="3.40.1090.10">
    <property type="entry name" value="Cytosolic phospholipase A2 catalytic domain"/>
    <property type="match status" value="1"/>
</dbReference>
<keyword evidence="2" id="KW-0479">Metal-binding</keyword>
<feature type="region of interest" description="Disordered" evidence="11">
    <location>
        <begin position="351"/>
        <end position="371"/>
    </location>
</feature>
<evidence type="ECO:0000256" key="7">
    <source>
        <dbReference type="ARBA" id="ARBA00023098"/>
    </source>
</evidence>
<feature type="domain" description="RING-type" evidence="13">
    <location>
        <begin position="758"/>
        <end position="802"/>
    </location>
</feature>
<evidence type="ECO:0000256" key="5">
    <source>
        <dbReference type="ARBA" id="ARBA00022833"/>
    </source>
</evidence>
<feature type="compositionally biased region" description="Basic and acidic residues" evidence="11">
    <location>
        <begin position="71"/>
        <end position="84"/>
    </location>
</feature>
<dbReference type="PROSITE" id="PS51635">
    <property type="entry name" value="PNPLA"/>
    <property type="match status" value="1"/>
</dbReference>
<feature type="short sequence motif" description="GXGXXG" evidence="10">
    <location>
        <begin position="829"/>
        <end position="834"/>
    </location>
</feature>
<dbReference type="GO" id="GO:0046486">
    <property type="term" value="P:glycerolipid metabolic process"/>
    <property type="evidence" value="ECO:0007669"/>
    <property type="project" value="UniProtKB-ARBA"/>
</dbReference>
<evidence type="ECO:0000256" key="8">
    <source>
        <dbReference type="PROSITE-ProRule" id="PRU00175"/>
    </source>
</evidence>
<evidence type="ECO:0000256" key="6">
    <source>
        <dbReference type="ARBA" id="ARBA00022963"/>
    </source>
</evidence>
<keyword evidence="1 9" id="KW-0728">SH3 domain</keyword>
<dbReference type="Proteomes" id="UP000192596">
    <property type="component" value="Unassembled WGS sequence"/>
</dbReference>
<name>A0A1V8TSS9_9PEZI</name>
<evidence type="ECO:0000256" key="1">
    <source>
        <dbReference type="ARBA" id="ARBA00022443"/>
    </source>
</evidence>
<feature type="short sequence motif" description="DGA/G" evidence="10">
    <location>
        <begin position="1022"/>
        <end position="1024"/>
    </location>
</feature>
<dbReference type="Pfam" id="PF01734">
    <property type="entry name" value="Patatin"/>
    <property type="match status" value="1"/>
</dbReference>
<dbReference type="InterPro" id="IPR036028">
    <property type="entry name" value="SH3-like_dom_sf"/>
</dbReference>
<gene>
    <name evidence="15" type="ORF">B0A48_01302</name>
</gene>
<dbReference type="PANTHER" id="PTHR24185:SF1">
    <property type="entry name" value="CALCIUM-INDEPENDENT PHOSPHOLIPASE A2-GAMMA"/>
    <property type="match status" value="1"/>
</dbReference>
<dbReference type="Gene3D" id="2.30.30.40">
    <property type="entry name" value="SH3 Domains"/>
    <property type="match status" value="1"/>
</dbReference>
<feature type="active site" description="Proton acceptor" evidence="10">
    <location>
        <position position="1022"/>
    </location>
</feature>
<dbReference type="GO" id="GO:0008270">
    <property type="term" value="F:zinc ion binding"/>
    <property type="evidence" value="ECO:0007669"/>
    <property type="project" value="UniProtKB-KW"/>
</dbReference>